<dbReference type="RefSeq" id="WP_071806610.1">
    <property type="nucleotide sequence ID" value="NZ_MEIA01000195.1"/>
</dbReference>
<reference evidence="2 3" key="1">
    <citation type="submission" date="2016-09" db="EMBL/GenBank/DDBJ databases">
        <title>Couchioplanes caeruleus draft genome sequence.</title>
        <authorList>
            <person name="Sheehan J."/>
            <person name="Caffrey P."/>
        </authorList>
    </citation>
    <scope>NUCLEOTIDE SEQUENCE [LARGE SCALE GENOMIC DNA]</scope>
    <source>
        <strain evidence="2 3">DSM 43634</strain>
    </source>
</reference>
<dbReference type="InterPro" id="IPR007278">
    <property type="entry name" value="DUF397"/>
</dbReference>
<organism evidence="2 3">
    <name type="scientific">Couchioplanes caeruleus subsp. caeruleus</name>
    <dbReference type="NCBI Taxonomy" id="56427"/>
    <lineage>
        <taxon>Bacteria</taxon>
        <taxon>Bacillati</taxon>
        <taxon>Actinomycetota</taxon>
        <taxon>Actinomycetes</taxon>
        <taxon>Micromonosporales</taxon>
        <taxon>Micromonosporaceae</taxon>
        <taxon>Couchioplanes</taxon>
    </lineage>
</organism>
<dbReference type="EMBL" id="MEIA01000195">
    <property type="protein sequence ID" value="OJF12831.1"/>
    <property type="molecule type" value="Genomic_DNA"/>
</dbReference>
<dbReference type="Proteomes" id="UP000182486">
    <property type="component" value="Unassembled WGS sequence"/>
</dbReference>
<feature type="domain" description="DUF397" evidence="1">
    <location>
        <begin position="8"/>
        <end position="56"/>
    </location>
</feature>
<evidence type="ECO:0000313" key="3">
    <source>
        <dbReference type="Proteomes" id="UP000182486"/>
    </source>
</evidence>
<dbReference type="Pfam" id="PF04149">
    <property type="entry name" value="DUF397"/>
    <property type="match status" value="1"/>
</dbReference>
<protein>
    <submittedName>
        <fullName evidence="2">DUF397 domain-containing protein</fullName>
    </submittedName>
</protein>
<comment type="caution">
    <text evidence="2">The sequence shown here is derived from an EMBL/GenBank/DDBJ whole genome shotgun (WGS) entry which is preliminary data.</text>
</comment>
<name>A0A1K0FIZ7_9ACTN</name>
<gene>
    <name evidence="2" type="ORF">BG844_18530</name>
</gene>
<proteinExistence type="predicted"/>
<keyword evidence="3" id="KW-1185">Reference proteome</keyword>
<evidence type="ECO:0000259" key="1">
    <source>
        <dbReference type="Pfam" id="PF04149"/>
    </source>
</evidence>
<dbReference type="AlphaFoldDB" id="A0A1K0FIZ7"/>
<accession>A0A1K0FIZ7</accession>
<evidence type="ECO:0000313" key="2">
    <source>
        <dbReference type="EMBL" id="OJF12831.1"/>
    </source>
</evidence>
<sequence length="64" mass="7235">MNGVSAPAWRRSSKCANSTCVEVARVEDEFLIRDSKRPDLPALSFTREEWVAFRDGMLAGEFDL</sequence>